<reference evidence="1" key="1">
    <citation type="submission" date="2020-02" db="EMBL/GenBank/DDBJ databases">
        <authorList>
            <person name="Meier V. D."/>
        </authorList>
    </citation>
    <scope>NUCLEOTIDE SEQUENCE</scope>
    <source>
        <strain evidence="1">AVDCRST_MAG93</strain>
    </source>
</reference>
<dbReference type="EMBL" id="CADCTR010003021">
    <property type="protein sequence ID" value="CAA9378615.1"/>
    <property type="molecule type" value="Genomic_DNA"/>
</dbReference>
<feature type="non-terminal residue" evidence="1">
    <location>
        <position position="1"/>
    </location>
</feature>
<dbReference type="AlphaFoldDB" id="A0A6J4NAC5"/>
<name>A0A6J4NAC5_9CHLR</name>
<organism evidence="1">
    <name type="scientific">uncultured Chloroflexia bacterium</name>
    <dbReference type="NCBI Taxonomy" id="1672391"/>
    <lineage>
        <taxon>Bacteria</taxon>
        <taxon>Bacillati</taxon>
        <taxon>Chloroflexota</taxon>
        <taxon>Chloroflexia</taxon>
        <taxon>environmental samples</taxon>
    </lineage>
</organism>
<feature type="non-terminal residue" evidence="1">
    <location>
        <position position="35"/>
    </location>
</feature>
<sequence>WTSGTVRPLLWSLPSVAWSSSTVRQATNMPVPVSC</sequence>
<accession>A0A6J4NAC5</accession>
<gene>
    <name evidence="1" type="ORF">AVDCRST_MAG93-9009</name>
</gene>
<evidence type="ECO:0000313" key="1">
    <source>
        <dbReference type="EMBL" id="CAA9378615.1"/>
    </source>
</evidence>
<protein>
    <submittedName>
        <fullName evidence="1">Uncharacterized protein</fullName>
    </submittedName>
</protein>
<proteinExistence type="predicted"/>